<accession>A0A1D1VGK8</accession>
<protein>
    <submittedName>
        <fullName evidence="1">Uncharacterized protein</fullName>
    </submittedName>
</protein>
<keyword evidence="2" id="KW-1185">Reference proteome</keyword>
<sequence>MPAADWHFHMAQVTGVTAECEGTSGKVDQSLLSYEKEFCLDARNPRVLTWAEVSASDFRTCERAYSQSARHCSRSALMISAIRIQLLTT</sequence>
<dbReference type="EMBL" id="BDGG01000006">
    <property type="protein sequence ID" value="GAV00787.1"/>
    <property type="molecule type" value="Genomic_DNA"/>
</dbReference>
<organism evidence="1 2">
    <name type="scientific">Ramazzottius varieornatus</name>
    <name type="common">Water bear</name>
    <name type="synonym">Tardigrade</name>
    <dbReference type="NCBI Taxonomy" id="947166"/>
    <lineage>
        <taxon>Eukaryota</taxon>
        <taxon>Metazoa</taxon>
        <taxon>Ecdysozoa</taxon>
        <taxon>Tardigrada</taxon>
        <taxon>Eutardigrada</taxon>
        <taxon>Parachela</taxon>
        <taxon>Hypsibioidea</taxon>
        <taxon>Ramazzottiidae</taxon>
        <taxon>Ramazzottius</taxon>
    </lineage>
</organism>
<comment type="caution">
    <text evidence="1">The sequence shown here is derived from an EMBL/GenBank/DDBJ whole genome shotgun (WGS) entry which is preliminary data.</text>
</comment>
<dbReference type="AlphaFoldDB" id="A0A1D1VGK8"/>
<dbReference type="Proteomes" id="UP000186922">
    <property type="component" value="Unassembled WGS sequence"/>
</dbReference>
<evidence type="ECO:0000313" key="2">
    <source>
        <dbReference type="Proteomes" id="UP000186922"/>
    </source>
</evidence>
<reference evidence="1 2" key="1">
    <citation type="journal article" date="2016" name="Nat. Commun.">
        <title>Extremotolerant tardigrade genome and improved radiotolerance of human cultured cells by tardigrade-unique protein.</title>
        <authorList>
            <person name="Hashimoto T."/>
            <person name="Horikawa D.D."/>
            <person name="Saito Y."/>
            <person name="Kuwahara H."/>
            <person name="Kozuka-Hata H."/>
            <person name="Shin-I T."/>
            <person name="Minakuchi Y."/>
            <person name="Ohishi K."/>
            <person name="Motoyama A."/>
            <person name="Aizu T."/>
            <person name="Enomoto A."/>
            <person name="Kondo K."/>
            <person name="Tanaka S."/>
            <person name="Hara Y."/>
            <person name="Koshikawa S."/>
            <person name="Sagara H."/>
            <person name="Miura T."/>
            <person name="Yokobori S."/>
            <person name="Miyagawa K."/>
            <person name="Suzuki Y."/>
            <person name="Kubo T."/>
            <person name="Oyama M."/>
            <person name="Kohara Y."/>
            <person name="Fujiyama A."/>
            <person name="Arakawa K."/>
            <person name="Katayama T."/>
            <person name="Toyoda A."/>
            <person name="Kunieda T."/>
        </authorList>
    </citation>
    <scope>NUCLEOTIDE SEQUENCE [LARGE SCALE GENOMIC DNA]</scope>
    <source>
        <strain evidence="1 2">YOKOZUNA-1</strain>
    </source>
</reference>
<evidence type="ECO:0000313" key="1">
    <source>
        <dbReference type="EMBL" id="GAV00787.1"/>
    </source>
</evidence>
<gene>
    <name evidence="1" type="primary">RvY_11587-1</name>
    <name evidence="1" type="synonym">RvY_11587.1</name>
    <name evidence="1" type="ORF">RvY_11587</name>
</gene>
<proteinExistence type="predicted"/>
<name>A0A1D1VGK8_RAMVA</name>